<accession>A0ABS9KTS3</accession>
<comment type="caution">
    <text evidence="2">The sequence shown here is derived from an EMBL/GenBank/DDBJ whole genome shotgun (WGS) entry which is preliminary data.</text>
</comment>
<evidence type="ECO:0000313" key="2">
    <source>
        <dbReference type="EMBL" id="MCG2615723.1"/>
    </source>
</evidence>
<gene>
    <name evidence="2" type="ORF">LZZ85_15595</name>
</gene>
<evidence type="ECO:0000313" key="3">
    <source>
        <dbReference type="Proteomes" id="UP001165367"/>
    </source>
</evidence>
<sequence length="171" mass="19144">MRNNLFLLSFTILLTAFSWKANAQKDYKPALLLMLQYSDNDFKNIRGAKISEEPELEAANYQPTEKLGIGTEMIIKANTSDMAFYSCTVSILEAHKLIADALELANDQAKKGTFTGEDLSDGKGKTVTVLKNKEGHEIMKLISQYVKDDTDENDFFAIVIYGKSVRAKMSE</sequence>
<dbReference type="Proteomes" id="UP001165367">
    <property type="component" value="Unassembled WGS sequence"/>
</dbReference>
<dbReference type="RefSeq" id="WP_237873800.1">
    <property type="nucleotide sequence ID" value="NZ_JAKLTR010000010.1"/>
</dbReference>
<dbReference type="EMBL" id="JAKLTR010000010">
    <property type="protein sequence ID" value="MCG2615723.1"/>
    <property type="molecule type" value="Genomic_DNA"/>
</dbReference>
<keyword evidence="3" id="KW-1185">Reference proteome</keyword>
<proteinExistence type="predicted"/>
<evidence type="ECO:0000256" key="1">
    <source>
        <dbReference type="SAM" id="SignalP"/>
    </source>
</evidence>
<feature type="chain" id="PRO_5047410200" evidence="1">
    <location>
        <begin position="24"/>
        <end position="171"/>
    </location>
</feature>
<name>A0ABS9KTS3_9BACT</name>
<reference evidence="2" key="1">
    <citation type="submission" date="2022-01" db="EMBL/GenBank/DDBJ databases">
        <authorList>
            <person name="Jo J.-H."/>
            <person name="Im W.-T."/>
        </authorList>
    </citation>
    <scope>NUCLEOTIDE SEQUENCE</scope>
    <source>
        <strain evidence="2">NA20</strain>
    </source>
</reference>
<feature type="signal peptide" evidence="1">
    <location>
        <begin position="1"/>
        <end position="23"/>
    </location>
</feature>
<protein>
    <submittedName>
        <fullName evidence="2">Uncharacterized protein</fullName>
    </submittedName>
</protein>
<organism evidence="2 3">
    <name type="scientific">Terrimonas ginsenosidimutans</name>
    <dbReference type="NCBI Taxonomy" id="2908004"/>
    <lineage>
        <taxon>Bacteria</taxon>
        <taxon>Pseudomonadati</taxon>
        <taxon>Bacteroidota</taxon>
        <taxon>Chitinophagia</taxon>
        <taxon>Chitinophagales</taxon>
        <taxon>Chitinophagaceae</taxon>
        <taxon>Terrimonas</taxon>
    </lineage>
</organism>
<keyword evidence="1" id="KW-0732">Signal</keyword>